<proteinExistence type="predicted"/>
<dbReference type="PANTHER" id="PTHR30146">
    <property type="entry name" value="LACI-RELATED TRANSCRIPTIONAL REPRESSOR"/>
    <property type="match status" value="1"/>
</dbReference>
<reference evidence="5" key="1">
    <citation type="submission" date="2022-09" db="EMBL/GenBank/DDBJ databases">
        <title>Eubacterium sp. LFL-14 isolated from human feces.</title>
        <authorList>
            <person name="Liu F."/>
        </authorList>
    </citation>
    <scope>NUCLEOTIDE SEQUENCE</scope>
    <source>
        <strain evidence="5">LFL-14</strain>
    </source>
</reference>
<keyword evidence="6" id="KW-1185">Reference proteome</keyword>
<evidence type="ECO:0000256" key="1">
    <source>
        <dbReference type="ARBA" id="ARBA00023015"/>
    </source>
</evidence>
<dbReference type="InterPro" id="IPR000843">
    <property type="entry name" value="HTH_LacI"/>
</dbReference>
<name>A0ABT2M2F9_9FIRM</name>
<dbReference type="CDD" id="cd01392">
    <property type="entry name" value="HTH_LacI"/>
    <property type="match status" value="1"/>
</dbReference>
<evidence type="ECO:0000313" key="6">
    <source>
        <dbReference type="Proteomes" id="UP001431199"/>
    </source>
</evidence>
<evidence type="ECO:0000256" key="2">
    <source>
        <dbReference type="ARBA" id="ARBA00023125"/>
    </source>
</evidence>
<dbReference type="EMBL" id="JAODBU010000012">
    <property type="protein sequence ID" value="MCT7399718.1"/>
    <property type="molecule type" value="Genomic_DNA"/>
</dbReference>
<dbReference type="InterPro" id="IPR028082">
    <property type="entry name" value="Peripla_BP_I"/>
</dbReference>
<dbReference type="RefSeq" id="WP_022088909.1">
    <property type="nucleotide sequence ID" value="NZ_JAODBU010000012.1"/>
</dbReference>
<evidence type="ECO:0000313" key="5">
    <source>
        <dbReference type="EMBL" id="MCT7399718.1"/>
    </source>
</evidence>
<dbReference type="InterPro" id="IPR010982">
    <property type="entry name" value="Lambda_DNA-bd_dom_sf"/>
</dbReference>
<dbReference type="Proteomes" id="UP001431199">
    <property type="component" value="Unassembled WGS sequence"/>
</dbReference>
<dbReference type="SUPFAM" id="SSF47413">
    <property type="entry name" value="lambda repressor-like DNA-binding domains"/>
    <property type="match status" value="1"/>
</dbReference>
<dbReference type="PANTHER" id="PTHR30146:SF149">
    <property type="entry name" value="HTH-TYPE TRANSCRIPTIONAL REGULATOR EBGR"/>
    <property type="match status" value="1"/>
</dbReference>
<dbReference type="GO" id="GO:0003677">
    <property type="term" value="F:DNA binding"/>
    <property type="evidence" value="ECO:0007669"/>
    <property type="project" value="UniProtKB-KW"/>
</dbReference>
<evidence type="ECO:0000256" key="3">
    <source>
        <dbReference type="ARBA" id="ARBA00023163"/>
    </source>
</evidence>
<dbReference type="Gene3D" id="1.10.260.40">
    <property type="entry name" value="lambda repressor-like DNA-binding domains"/>
    <property type="match status" value="1"/>
</dbReference>
<dbReference type="Pfam" id="PF13377">
    <property type="entry name" value="Peripla_BP_3"/>
    <property type="match status" value="1"/>
</dbReference>
<feature type="domain" description="HTH lacI-type" evidence="4">
    <location>
        <begin position="2"/>
        <end position="47"/>
    </location>
</feature>
<dbReference type="Gene3D" id="3.40.50.2300">
    <property type="match status" value="2"/>
</dbReference>
<dbReference type="Pfam" id="PF00356">
    <property type="entry name" value="LacI"/>
    <property type="match status" value="1"/>
</dbReference>
<dbReference type="PRINTS" id="PR00036">
    <property type="entry name" value="HTHLACI"/>
</dbReference>
<dbReference type="PROSITE" id="PS00356">
    <property type="entry name" value="HTH_LACI_1"/>
    <property type="match status" value="1"/>
</dbReference>
<sequence>MATIKDVAKLAQVSPSTVSRILNEDPTLSTSLETKKKVINAAKELKYNKSKKMSKAIFTLGIIQWFSEQQEAKDNYYLKVRRGIEDFCVKNCINVVRTFKSNPNYLEQIEDADGIICIGKFSNEEVEKFMSITKNIVFLDMSFHDYKATTFSLDFEMAVNEALTYLIELGHKEIAFLGGREFLGEENDNVVYEDYRKKAFIKFCEKNEIDYNKYLIEGRYSMESGYQMMNEILEKKQLPTAVFAASDQIAFGAMKAIREHDLNIPEDISLIGFDDLEMTRYTAPALTTLHAPAYEMGQYGVNSLFAASNLAIKTTIKVKLPCHLVVRDSCMAINE</sequence>
<dbReference type="SMART" id="SM00354">
    <property type="entry name" value="HTH_LACI"/>
    <property type="match status" value="1"/>
</dbReference>
<keyword evidence="1" id="KW-0805">Transcription regulation</keyword>
<comment type="caution">
    <text evidence="5">The sequence shown here is derived from an EMBL/GenBank/DDBJ whole genome shotgun (WGS) entry which is preliminary data.</text>
</comment>
<accession>A0ABT2M2F9</accession>
<protein>
    <submittedName>
        <fullName evidence="5">LacI family DNA-binding transcriptional regulator</fullName>
    </submittedName>
</protein>
<keyword evidence="2 5" id="KW-0238">DNA-binding</keyword>
<evidence type="ECO:0000259" key="4">
    <source>
        <dbReference type="PROSITE" id="PS50932"/>
    </source>
</evidence>
<dbReference type="InterPro" id="IPR046335">
    <property type="entry name" value="LacI/GalR-like_sensor"/>
</dbReference>
<gene>
    <name evidence="5" type="ORF">N5B56_11605</name>
</gene>
<keyword evidence="3" id="KW-0804">Transcription</keyword>
<organism evidence="5 6">
    <name type="scientific">Eubacterium album</name>
    <dbReference type="NCBI Taxonomy" id="2978477"/>
    <lineage>
        <taxon>Bacteria</taxon>
        <taxon>Bacillati</taxon>
        <taxon>Bacillota</taxon>
        <taxon>Clostridia</taxon>
        <taxon>Eubacteriales</taxon>
        <taxon>Eubacteriaceae</taxon>
        <taxon>Eubacterium</taxon>
    </lineage>
</organism>
<dbReference type="PROSITE" id="PS50932">
    <property type="entry name" value="HTH_LACI_2"/>
    <property type="match status" value="1"/>
</dbReference>
<dbReference type="CDD" id="cd01544">
    <property type="entry name" value="PBP1_GalR"/>
    <property type="match status" value="1"/>
</dbReference>
<dbReference type="SUPFAM" id="SSF53822">
    <property type="entry name" value="Periplasmic binding protein-like I"/>
    <property type="match status" value="1"/>
</dbReference>